<dbReference type="InterPro" id="IPR003137">
    <property type="entry name" value="PA_domain"/>
</dbReference>
<feature type="transmembrane region" description="Helical" evidence="4">
    <location>
        <begin position="166"/>
        <end position="185"/>
    </location>
</feature>
<dbReference type="EMBL" id="MCGT01000002">
    <property type="protein sequence ID" value="ORX61920.1"/>
    <property type="molecule type" value="Genomic_DNA"/>
</dbReference>
<keyword evidence="4" id="KW-0812">Transmembrane</keyword>
<keyword evidence="2" id="KW-0325">Glycoprotein</keyword>
<evidence type="ECO:0000256" key="2">
    <source>
        <dbReference type="ARBA" id="ARBA00023180"/>
    </source>
</evidence>
<evidence type="ECO:0000256" key="3">
    <source>
        <dbReference type="SAM" id="MobiDB-lite"/>
    </source>
</evidence>
<feature type="region of interest" description="Disordered" evidence="3">
    <location>
        <begin position="213"/>
        <end position="232"/>
    </location>
</feature>
<reference evidence="7 8" key="1">
    <citation type="submission" date="2016-07" db="EMBL/GenBank/DDBJ databases">
        <title>Pervasive Adenine N6-methylation of Active Genes in Fungi.</title>
        <authorList>
            <consortium name="DOE Joint Genome Institute"/>
            <person name="Mondo S.J."/>
            <person name="Dannebaum R.O."/>
            <person name="Kuo R.C."/>
            <person name="Labutti K."/>
            <person name="Haridas S."/>
            <person name="Kuo A."/>
            <person name="Salamov A."/>
            <person name="Ahrendt S.R."/>
            <person name="Lipzen A."/>
            <person name="Sullivan W."/>
            <person name="Andreopoulos W.B."/>
            <person name="Clum A."/>
            <person name="Lindquist E."/>
            <person name="Daum C."/>
            <person name="Ramamoorthy G.K."/>
            <person name="Gryganskyi A."/>
            <person name="Culley D."/>
            <person name="Magnuson J.K."/>
            <person name="James T.Y."/>
            <person name="O'Malley M.A."/>
            <person name="Stajich J.E."/>
            <person name="Spatafora J.W."/>
            <person name="Visel A."/>
            <person name="Grigoriev I.V."/>
        </authorList>
    </citation>
    <scope>NUCLEOTIDE SEQUENCE [LARGE SCALE GENOMIC DNA]</scope>
    <source>
        <strain evidence="7 8">NRRL 3301</strain>
    </source>
</reference>
<proteinExistence type="predicted"/>
<accession>A0A1X2GV60</accession>
<name>A0A1X2GV60_9FUNG</name>
<dbReference type="STRING" id="101127.A0A1X2GV60"/>
<evidence type="ECO:0000256" key="5">
    <source>
        <dbReference type="SAM" id="SignalP"/>
    </source>
</evidence>
<dbReference type="InterPro" id="IPR046450">
    <property type="entry name" value="PA_dom_sf"/>
</dbReference>
<dbReference type="SUPFAM" id="SSF52025">
    <property type="entry name" value="PA domain"/>
    <property type="match status" value="1"/>
</dbReference>
<feature type="chain" id="PRO_5012552643" description="PA domain-containing protein" evidence="5">
    <location>
        <begin position="21"/>
        <end position="232"/>
    </location>
</feature>
<keyword evidence="4" id="KW-0472">Membrane</keyword>
<dbReference type="OrthoDB" id="8062037at2759"/>
<protein>
    <recommendedName>
        <fullName evidence="6">PA domain-containing protein</fullName>
    </recommendedName>
</protein>
<evidence type="ECO:0000313" key="8">
    <source>
        <dbReference type="Proteomes" id="UP000242146"/>
    </source>
</evidence>
<dbReference type="AlphaFoldDB" id="A0A1X2GV60"/>
<keyword evidence="4" id="KW-1133">Transmembrane helix</keyword>
<keyword evidence="8" id="KW-1185">Reference proteome</keyword>
<dbReference type="PANTHER" id="PTHR22702:SF1">
    <property type="entry name" value="PROTEASE-ASSOCIATED DOMAIN-CONTAINING PROTEIN 1"/>
    <property type="match status" value="1"/>
</dbReference>
<evidence type="ECO:0000256" key="1">
    <source>
        <dbReference type="ARBA" id="ARBA00022729"/>
    </source>
</evidence>
<gene>
    <name evidence="7" type="ORF">DM01DRAFT_1331395</name>
</gene>
<evidence type="ECO:0000256" key="4">
    <source>
        <dbReference type="SAM" id="Phobius"/>
    </source>
</evidence>
<dbReference type="Pfam" id="PF02225">
    <property type="entry name" value="PA"/>
    <property type="match status" value="1"/>
</dbReference>
<comment type="caution">
    <text evidence="7">The sequence shown here is derived from an EMBL/GenBank/DDBJ whole genome shotgun (WGS) entry which is preliminary data.</text>
</comment>
<feature type="signal peptide" evidence="5">
    <location>
        <begin position="1"/>
        <end position="20"/>
    </location>
</feature>
<dbReference type="Proteomes" id="UP000242146">
    <property type="component" value="Unassembled WGS sequence"/>
</dbReference>
<dbReference type="Gene3D" id="3.50.30.30">
    <property type="match status" value="1"/>
</dbReference>
<evidence type="ECO:0000313" key="7">
    <source>
        <dbReference type="EMBL" id="ORX61920.1"/>
    </source>
</evidence>
<dbReference type="PANTHER" id="PTHR22702">
    <property type="entry name" value="PROTEASE-ASSOCIATED DOMAIN-CONTAINING PROTEIN"/>
    <property type="match status" value="1"/>
</dbReference>
<sequence>MKTCVAIGILVSQWLVAVQATVRVMVTNVTYPTQLASFGPTIDDYGFLGYLHYPMESVYGCEVLSSPPAGEWIALVTRGKCSFLTKIRNMQQSGASAVIVGDRQANAWLSMDSHYDTSDIHIPSMFVPQHVLLSLLTTQQNLHRPLLVLLNSDETTRHPWHLVDSVFLLVTILPALIYICTWIYTRYYNISLSGQHDLEKSACLPDSKADPLLSNASAPLPSEKPALHSSSF</sequence>
<evidence type="ECO:0000259" key="6">
    <source>
        <dbReference type="Pfam" id="PF02225"/>
    </source>
</evidence>
<organism evidence="7 8">
    <name type="scientific">Hesseltinella vesiculosa</name>
    <dbReference type="NCBI Taxonomy" id="101127"/>
    <lineage>
        <taxon>Eukaryota</taxon>
        <taxon>Fungi</taxon>
        <taxon>Fungi incertae sedis</taxon>
        <taxon>Mucoromycota</taxon>
        <taxon>Mucoromycotina</taxon>
        <taxon>Mucoromycetes</taxon>
        <taxon>Mucorales</taxon>
        <taxon>Cunninghamellaceae</taxon>
        <taxon>Hesseltinella</taxon>
    </lineage>
</organism>
<feature type="domain" description="PA" evidence="6">
    <location>
        <begin position="60"/>
        <end position="130"/>
    </location>
</feature>
<keyword evidence="1 5" id="KW-0732">Signal</keyword>